<accession>E0NIQ4</accession>
<dbReference type="RefSeq" id="WP_008900879.1">
    <property type="nucleotide sequence ID" value="NZ_GL397071.1"/>
</dbReference>
<proteinExistence type="predicted"/>
<evidence type="ECO:0008006" key="3">
    <source>
        <dbReference type="Google" id="ProtNLM"/>
    </source>
</evidence>
<dbReference type="PANTHER" id="PTHR34547">
    <property type="entry name" value="YACP-LIKE NYN DOMAIN PROTEIN"/>
    <property type="match status" value="1"/>
</dbReference>
<dbReference type="CDD" id="cd10912">
    <property type="entry name" value="PIN_YacP-like"/>
    <property type="match status" value="1"/>
</dbReference>
<dbReference type="Pfam" id="PF05991">
    <property type="entry name" value="NYN_YacP"/>
    <property type="match status" value="1"/>
</dbReference>
<protein>
    <recommendedName>
        <fullName evidence="3">YacP-like NYN domain protein</fullName>
    </recommendedName>
</protein>
<evidence type="ECO:0000313" key="2">
    <source>
        <dbReference type="Proteomes" id="UP000003280"/>
    </source>
</evidence>
<name>E0NIQ4_9FIRM</name>
<gene>
    <name evidence="1" type="ORF">HMPREF9225_0043</name>
</gene>
<dbReference type="eggNOG" id="COG3688">
    <property type="taxonomic scope" value="Bacteria"/>
</dbReference>
<sequence>MIRRRYKKGVHYLFVDGYNIMNQFSNLKNLMELDLEQAREKTMDMMAEFASSTGEYVILVFDGYLVKKSPGSNYMHKGIEVVFTKEFVTADHYIERELDKIGRLRDVRVATSDNIEQQMILSRGGIRLSARELEAEIINERLKTKRHQKMLKQEKLNSMGDNLEILKKLKEDYLER</sequence>
<dbReference type="EMBL" id="AEEH01000009">
    <property type="protein sequence ID" value="EFM26349.1"/>
    <property type="molecule type" value="Genomic_DNA"/>
</dbReference>
<dbReference type="PANTHER" id="PTHR34547:SF1">
    <property type="entry name" value="YACP-LIKE NYN DOMAIN PROTEIN"/>
    <property type="match status" value="1"/>
</dbReference>
<reference evidence="1 2" key="1">
    <citation type="submission" date="2010-07" db="EMBL/GenBank/DDBJ databases">
        <authorList>
            <person name="Muzny D."/>
            <person name="Qin X."/>
            <person name="Deng J."/>
            <person name="Jiang H."/>
            <person name="Liu Y."/>
            <person name="Qu J."/>
            <person name="Song X.-Z."/>
            <person name="Zhang L."/>
            <person name="Thornton R."/>
            <person name="Coyle M."/>
            <person name="Francisco L."/>
            <person name="Jackson L."/>
            <person name="Javaid M."/>
            <person name="Korchina V."/>
            <person name="Kovar C."/>
            <person name="Mata R."/>
            <person name="Mathew T."/>
            <person name="Ngo R."/>
            <person name="Nguyen L."/>
            <person name="Nguyen N."/>
            <person name="Okwuonu G."/>
            <person name="Ongeri F."/>
            <person name="Pham C."/>
            <person name="Simmons D."/>
            <person name="Wilczek-Boney K."/>
            <person name="Hale W."/>
            <person name="Jakkamsetti A."/>
            <person name="Pham P."/>
            <person name="Ruth R."/>
            <person name="San Lucas F."/>
            <person name="Warren J."/>
            <person name="Zhang J."/>
            <person name="Zhao Z."/>
            <person name="Zhou C."/>
            <person name="Zhu D."/>
            <person name="Lee S."/>
            <person name="Bess C."/>
            <person name="Blankenburg K."/>
            <person name="Forbes L."/>
            <person name="Fu Q."/>
            <person name="Gubbala S."/>
            <person name="Hirani K."/>
            <person name="Jayaseelan J.C."/>
            <person name="Lara F."/>
            <person name="Munidasa M."/>
            <person name="Palculict T."/>
            <person name="Patil S."/>
            <person name="Pu L.-L."/>
            <person name="Saada N."/>
            <person name="Tang L."/>
            <person name="Weissenberger G."/>
            <person name="Zhu Y."/>
            <person name="Hemphill L."/>
            <person name="Shang Y."/>
            <person name="Youmans B."/>
            <person name="Ayvaz T."/>
            <person name="Ross M."/>
            <person name="Santibanez J."/>
            <person name="Aqrawi P."/>
            <person name="Gross S."/>
            <person name="Joshi V."/>
            <person name="Fowler G."/>
            <person name="Nazareth L."/>
            <person name="Reid J."/>
            <person name="Worley K."/>
            <person name="Petrosino J."/>
            <person name="Highlander S."/>
            <person name="Gibbs R."/>
        </authorList>
    </citation>
    <scope>NUCLEOTIDE SEQUENCE [LARGE SCALE GENOMIC DNA]</scope>
    <source>
        <strain evidence="1 2">ATCC BAA-1640</strain>
    </source>
</reference>
<dbReference type="HOGENOM" id="CLU_101326_1_0_9"/>
<keyword evidence="2" id="KW-1185">Reference proteome</keyword>
<comment type="caution">
    <text evidence="1">The sequence shown here is derived from an EMBL/GenBank/DDBJ whole genome shotgun (WGS) entry which is preliminary data.</text>
</comment>
<dbReference type="OrthoDB" id="9792160at2"/>
<organism evidence="1 2">
    <name type="scientific">Peptoniphilus duerdenii ATCC BAA-1640</name>
    <dbReference type="NCBI Taxonomy" id="862517"/>
    <lineage>
        <taxon>Bacteria</taxon>
        <taxon>Bacillati</taxon>
        <taxon>Bacillota</taxon>
        <taxon>Tissierellia</taxon>
        <taxon>Tissierellales</taxon>
        <taxon>Peptoniphilaceae</taxon>
        <taxon>Peptoniphilus</taxon>
    </lineage>
</organism>
<evidence type="ECO:0000313" key="1">
    <source>
        <dbReference type="EMBL" id="EFM26349.1"/>
    </source>
</evidence>
<dbReference type="Proteomes" id="UP000003280">
    <property type="component" value="Unassembled WGS sequence"/>
</dbReference>
<dbReference type="InterPro" id="IPR010298">
    <property type="entry name" value="YacP-like"/>
</dbReference>
<dbReference type="STRING" id="862517.HMPREF9225_0043"/>
<dbReference type="AlphaFoldDB" id="E0NIQ4"/>